<dbReference type="SUPFAM" id="SSF103473">
    <property type="entry name" value="MFS general substrate transporter"/>
    <property type="match status" value="2"/>
</dbReference>
<feature type="domain" description="Major facilitator superfamily (MFS) profile" evidence="7">
    <location>
        <begin position="43"/>
        <end position="494"/>
    </location>
</feature>
<dbReference type="Proteomes" id="UP000027920">
    <property type="component" value="Unassembled WGS sequence"/>
</dbReference>
<evidence type="ECO:0000256" key="2">
    <source>
        <dbReference type="ARBA" id="ARBA00007520"/>
    </source>
</evidence>
<protein>
    <recommendedName>
        <fullName evidence="7">Major facilitator superfamily (MFS) profile domain-containing protein</fullName>
    </recommendedName>
</protein>
<dbReference type="InterPro" id="IPR020846">
    <property type="entry name" value="MFS_dom"/>
</dbReference>
<evidence type="ECO:0000256" key="1">
    <source>
        <dbReference type="ARBA" id="ARBA00004141"/>
    </source>
</evidence>
<feature type="transmembrane region" description="Helical" evidence="6">
    <location>
        <begin position="470"/>
        <end position="490"/>
    </location>
</feature>
<sequence length="520" mass="55518">MGGTRSDGAKATTDDPQLFRNTTNDTQYFSALHLFGISRSHAILFSLYLTMFLTALDITIVGTALPEITSQFEASAAQYTWVGSSYTLASTSTTPLWAGASDVFGRKPVLMAANLAFLVGSTLAGSSTSIGMLIAGRTIQCFGGGGLLILNTIVIADLFEFKDRAKYYGFTGVIFAVSSAIVYINLPLEGISLVVLTFFFKLKKSVRKPLQSLMGFDWLGGIGVLGGTISFLLGLESGASVQHSWKSAYTLGLVISGLVILVLSFLWEWKCAKQPLIPIKVLVGRSNLAALGTALGHSIVFISYDFYLPLYFQTVLHTSPIISGLYLLALILPLSIMSFVAGLYIRKTNKYCRASLLGSILMTLGTGLFISFGSTTNFPKIFLYQIIAGIGGGVLFLSPMMALQAHLSPENIAAALSGFTFLRNLGTASSIVVGGVILQKGLGTNTLTTGHGGVIPTGITKEKYTSALRILLIFYTSICGVMLLASLLIAQKEADAQHVGQDNLEQVDMEIFTGTKGEKA</sequence>
<evidence type="ECO:0000256" key="6">
    <source>
        <dbReference type="SAM" id="Phobius"/>
    </source>
</evidence>
<keyword evidence="5 6" id="KW-0472">Membrane</keyword>
<proteinExistence type="inferred from homology"/>
<evidence type="ECO:0000313" key="9">
    <source>
        <dbReference type="Proteomes" id="UP000027920"/>
    </source>
</evidence>
<evidence type="ECO:0000256" key="3">
    <source>
        <dbReference type="ARBA" id="ARBA00022692"/>
    </source>
</evidence>
<dbReference type="PROSITE" id="PS50850">
    <property type="entry name" value="MFS"/>
    <property type="match status" value="1"/>
</dbReference>
<dbReference type="STRING" id="1182545.A0A072NZG2"/>
<dbReference type="EMBL" id="AMGV01000018">
    <property type="protein sequence ID" value="KEF52418.1"/>
    <property type="molecule type" value="Genomic_DNA"/>
</dbReference>
<reference evidence="8 9" key="1">
    <citation type="submission" date="2013-03" db="EMBL/GenBank/DDBJ databases">
        <title>The Genome Sequence of Exophiala aquamarina CBS 119918.</title>
        <authorList>
            <consortium name="The Broad Institute Genomics Platform"/>
            <person name="Cuomo C."/>
            <person name="de Hoog S."/>
            <person name="Gorbushina A."/>
            <person name="Walker B."/>
            <person name="Young S.K."/>
            <person name="Zeng Q."/>
            <person name="Gargeya S."/>
            <person name="Fitzgerald M."/>
            <person name="Haas B."/>
            <person name="Abouelleil A."/>
            <person name="Allen A.W."/>
            <person name="Alvarado L."/>
            <person name="Arachchi H.M."/>
            <person name="Berlin A.M."/>
            <person name="Chapman S.B."/>
            <person name="Gainer-Dewar J."/>
            <person name="Goldberg J."/>
            <person name="Griggs A."/>
            <person name="Gujja S."/>
            <person name="Hansen M."/>
            <person name="Howarth C."/>
            <person name="Imamovic A."/>
            <person name="Ireland A."/>
            <person name="Larimer J."/>
            <person name="McCowan C."/>
            <person name="Murphy C."/>
            <person name="Pearson M."/>
            <person name="Poon T.W."/>
            <person name="Priest M."/>
            <person name="Roberts A."/>
            <person name="Saif S."/>
            <person name="Shea T."/>
            <person name="Sisk P."/>
            <person name="Sykes S."/>
            <person name="Wortman J."/>
            <person name="Nusbaum C."/>
            <person name="Birren B."/>
        </authorList>
    </citation>
    <scope>NUCLEOTIDE SEQUENCE [LARGE SCALE GENOMIC DNA]</scope>
    <source>
        <strain evidence="8 9">CBS 119918</strain>
    </source>
</reference>
<dbReference type="Gene3D" id="1.20.1720.10">
    <property type="entry name" value="Multidrug resistance protein D"/>
    <property type="match status" value="1"/>
</dbReference>
<dbReference type="VEuPathDB" id="FungiDB:A1O9_11659"/>
<feature type="transmembrane region" description="Helical" evidence="6">
    <location>
        <begin position="247"/>
        <end position="267"/>
    </location>
</feature>
<dbReference type="GeneID" id="25286556"/>
<keyword evidence="9" id="KW-1185">Reference proteome</keyword>
<dbReference type="InterPro" id="IPR036259">
    <property type="entry name" value="MFS_trans_sf"/>
</dbReference>
<dbReference type="OrthoDB" id="10021397at2759"/>
<keyword evidence="4 6" id="KW-1133">Transmembrane helix</keyword>
<feature type="transmembrane region" description="Helical" evidence="6">
    <location>
        <begin position="141"/>
        <end position="161"/>
    </location>
</feature>
<feature type="transmembrane region" description="Helical" evidence="6">
    <location>
        <begin position="212"/>
        <end position="235"/>
    </location>
</feature>
<dbReference type="Gene3D" id="1.20.1250.20">
    <property type="entry name" value="MFS general substrate transporter like domains"/>
    <property type="match status" value="1"/>
</dbReference>
<dbReference type="GO" id="GO:0022857">
    <property type="term" value="F:transmembrane transporter activity"/>
    <property type="evidence" value="ECO:0007669"/>
    <property type="project" value="InterPro"/>
</dbReference>
<feature type="transmembrane region" description="Helical" evidence="6">
    <location>
        <begin position="288"/>
        <end position="312"/>
    </location>
</feature>
<evidence type="ECO:0000259" key="7">
    <source>
        <dbReference type="PROSITE" id="PS50850"/>
    </source>
</evidence>
<gene>
    <name evidence="8" type="ORF">A1O9_11659</name>
</gene>
<dbReference type="AlphaFoldDB" id="A0A072NZG2"/>
<comment type="caution">
    <text evidence="8">The sequence shown here is derived from an EMBL/GenBank/DDBJ whole genome shotgun (WGS) entry which is preliminary data.</text>
</comment>
<accession>A0A072NZG2</accession>
<feature type="transmembrane region" description="Helical" evidence="6">
    <location>
        <begin position="111"/>
        <end position="134"/>
    </location>
</feature>
<feature type="transmembrane region" description="Helical" evidence="6">
    <location>
        <begin position="167"/>
        <end position="200"/>
    </location>
</feature>
<dbReference type="RefSeq" id="XP_013255008.1">
    <property type="nucleotide sequence ID" value="XM_013399554.1"/>
</dbReference>
<dbReference type="GO" id="GO:0005886">
    <property type="term" value="C:plasma membrane"/>
    <property type="evidence" value="ECO:0007669"/>
    <property type="project" value="TreeGrafter"/>
</dbReference>
<name>A0A072NZG2_9EURO</name>
<keyword evidence="3 6" id="KW-0812">Transmembrane</keyword>
<organism evidence="8 9">
    <name type="scientific">Exophiala aquamarina CBS 119918</name>
    <dbReference type="NCBI Taxonomy" id="1182545"/>
    <lineage>
        <taxon>Eukaryota</taxon>
        <taxon>Fungi</taxon>
        <taxon>Dikarya</taxon>
        <taxon>Ascomycota</taxon>
        <taxon>Pezizomycotina</taxon>
        <taxon>Eurotiomycetes</taxon>
        <taxon>Chaetothyriomycetidae</taxon>
        <taxon>Chaetothyriales</taxon>
        <taxon>Herpotrichiellaceae</taxon>
        <taxon>Exophiala</taxon>
    </lineage>
</organism>
<dbReference type="PANTHER" id="PTHR23501:SF102">
    <property type="entry name" value="DRUG TRANSPORTER, PUTATIVE (AFU_ORTHOLOGUE AFUA_3G08530)-RELATED"/>
    <property type="match status" value="1"/>
</dbReference>
<feature type="transmembrane region" description="Helical" evidence="6">
    <location>
        <begin position="42"/>
        <end position="65"/>
    </location>
</feature>
<evidence type="ECO:0000256" key="4">
    <source>
        <dbReference type="ARBA" id="ARBA00022989"/>
    </source>
</evidence>
<feature type="transmembrane region" description="Helical" evidence="6">
    <location>
        <begin position="415"/>
        <end position="438"/>
    </location>
</feature>
<dbReference type="HOGENOM" id="CLU_000960_22_0_1"/>
<evidence type="ECO:0000256" key="5">
    <source>
        <dbReference type="ARBA" id="ARBA00023136"/>
    </source>
</evidence>
<comment type="subcellular location">
    <subcellularLocation>
        <location evidence="1">Membrane</location>
        <topology evidence="1">Multi-pass membrane protein</topology>
    </subcellularLocation>
</comment>
<evidence type="ECO:0000313" key="8">
    <source>
        <dbReference type="EMBL" id="KEF52418.1"/>
    </source>
</evidence>
<comment type="similarity">
    <text evidence="2">Belongs to the major facilitator superfamily. TCR/Tet family.</text>
</comment>
<dbReference type="InterPro" id="IPR011701">
    <property type="entry name" value="MFS"/>
</dbReference>
<dbReference type="PANTHER" id="PTHR23501">
    <property type="entry name" value="MAJOR FACILITATOR SUPERFAMILY"/>
    <property type="match status" value="1"/>
</dbReference>
<feature type="transmembrane region" description="Helical" evidence="6">
    <location>
        <begin position="381"/>
        <end position="403"/>
    </location>
</feature>
<dbReference type="Pfam" id="PF07690">
    <property type="entry name" value="MFS_1"/>
    <property type="match status" value="2"/>
</dbReference>
<feature type="transmembrane region" description="Helical" evidence="6">
    <location>
        <begin position="356"/>
        <end position="375"/>
    </location>
</feature>
<feature type="transmembrane region" description="Helical" evidence="6">
    <location>
        <begin position="324"/>
        <end position="344"/>
    </location>
</feature>